<gene>
    <name evidence="2" type="ORF">PAESOLCIP111_02272</name>
</gene>
<reference evidence="2" key="1">
    <citation type="submission" date="2021-06" db="EMBL/GenBank/DDBJ databases">
        <authorList>
            <person name="Criscuolo A."/>
        </authorList>
    </citation>
    <scope>NUCLEOTIDE SEQUENCE</scope>
    <source>
        <strain evidence="2">CIP111600</strain>
    </source>
</reference>
<organism evidence="2 3">
    <name type="scientific">Paenibacillus solanacearum</name>
    <dbReference type="NCBI Taxonomy" id="2048548"/>
    <lineage>
        <taxon>Bacteria</taxon>
        <taxon>Bacillati</taxon>
        <taxon>Bacillota</taxon>
        <taxon>Bacilli</taxon>
        <taxon>Bacillales</taxon>
        <taxon>Paenibacillaceae</taxon>
        <taxon>Paenibacillus</taxon>
    </lineage>
</organism>
<protein>
    <recommendedName>
        <fullName evidence="1">3-keto-alpha-glucoside-1,2-lyase/3-keto-2-hydroxy-glucal hydratase domain-containing protein</fullName>
    </recommendedName>
</protein>
<dbReference type="Proteomes" id="UP000693672">
    <property type="component" value="Unassembled WGS sequence"/>
</dbReference>
<comment type="caution">
    <text evidence="2">The sequence shown here is derived from an EMBL/GenBank/DDBJ whole genome shotgun (WGS) entry which is preliminary data.</text>
</comment>
<evidence type="ECO:0000313" key="2">
    <source>
        <dbReference type="EMBL" id="CAG7620415.1"/>
    </source>
</evidence>
<evidence type="ECO:0000313" key="3">
    <source>
        <dbReference type="Proteomes" id="UP000693672"/>
    </source>
</evidence>
<dbReference type="InterPro" id="IPR010496">
    <property type="entry name" value="AL/BT2_dom"/>
</dbReference>
<dbReference type="AlphaFoldDB" id="A0A916K0D8"/>
<evidence type="ECO:0000259" key="1">
    <source>
        <dbReference type="Pfam" id="PF06439"/>
    </source>
</evidence>
<accession>A0A916K0D8</accession>
<dbReference type="Pfam" id="PF06439">
    <property type="entry name" value="3keto-disac_hyd"/>
    <property type="match status" value="1"/>
</dbReference>
<keyword evidence="3" id="KW-1185">Reference proteome</keyword>
<name>A0A916K0D8_9BACL</name>
<dbReference type="GO" id="GO:0016787">
    <property type="term" value="F:hydrolase activity"/>
    <property type="evidence" value="ECO:0007669"/>
    <property type="project" value="InterPro"/>
</dbReference>
<sequence>MNALTEEEVQSGYRLLFDGKTLQGWAATKHPEGWIVQEGHLVCKGESNGYLHTPDTFENFTLQVEYRTAPKTNSGIFFRWSDLKDPVNTGLEMQILDTYHEEKTNKHSSGALYDLVAPSSNAVKPAGEWNQAIITCDRNRIQLQLNGTVVVETDIDQWAVAGKNPDGSDNKFKYAWRDRPRSGHIGLQDHGGYAEFRNIKLLQLSHE</sequence>
<proteinExistence type="predicted"/>
<dbReference type="EMBL" id="CAJVAS010000008">
    <property type="protein sequence ID" value="CAG7620415.1"/>
    <property type="molecule type" value="Genomic_DNA"/>
</dbReference>
<feature type="domain" description="3-keto-alpha-glucoside-1,2-lyase/3-keto-2-hydroxy-glucal hydratase" evidence="1">
    <location>
        <begin position="13"/>
        <end position="201"/>
    </location>
</feature>
<dbReference type="RefSeq" id="WP_218092062.1">
    <property type="nucleotide sequence ID" value="NZ_CAJVAS010000008.1"/>
</dbReference>